<dbReference type="EMBL" id="JBELPZ010000008">
    <property type="protein sequence ID" value="MFL9844612.1"/>
    <property type="molecule type" value="Genomic_DNA"/>
</dbReference>
<keyword evidence="9" id="KW-1185">Reference proteome</keyword>
<sequence length="169" mass="19260">MIITSELYANGSKRLANYIIDRIVMFVIDFCFISVLGYIYDEFYAADWILYFISDSIIANLAHSCLFSVVYYTIFEATTQRTVGKFITGTKVVMEDGSKPGWRVIIIRSLCRMIPFDAFSFLGSNARGWHDSLSSTYVVVEKEYAEAAMLKDEFDQIGVNTDQSAYPHN</sequence>
<evidence type="ECO:0000256" key="4">
    <source>
        <dbReference type="ARBA" id="ARBA00022989"/>
    </source>
</evidence>
<keyword evidence="2" id="KW-1003">Cell membrane</keyword>
<dbReference type="PANTHER" id="PTHR36115:SF4">
    <property type="entry name" value="MEMBRANE PROTEIN"/>
    <property type="match status" value="1"/>
</dbReference>
<dbReference type="Proteomes" id="UP001629156">
    <property type="component" value="Unassembled WGS sequence"/>
</dbReference>
<dbReference type="RefSeq" id="WP_408084865.1">
    <property type="nucleotide sequence ID" value="NZ_JBELPZ010000008.1"/>
</dbReference>
<keyword evidence="5 6" id="KW-0472">Membrane</keyword>
<evidence type="ECO:0000256" key="1">
    <source>
        <dbReference type="ARBA" id="ARBA00004651"/>
    </source>
</evidence>
<dbReference type="InterPro" id="IPR051791">
    <property type="entry name" value="Pra-immunoreactive"/>
</dbReference>
<evidence type="ECO:0000256" key="3">
    <source>
        <dbReference type="ARBA" id="ARBA00022692"/>
    </source>
</evidence>
<feature type="transmembrane region" description="Helical" evidence="6">
    <location>
        <begin position="23"/>
        <end position="40"/>
    </location>
</feature>
<keyword evidence="4 6" id="KW-1133">Transmembrane helix</keyword>
<dbReference type="PANTHER" id="PTHR36115">
    <property type="entry name" value="PROLINE-RICH ANTIGEN HOMOLOG-RELATED"/>
    <property type="match status" value="1"/>
</dbReference>
<reference evidence="8 9" key="1">
    <citation type="submission" date="2024-06" db="EMBL/GenBank/DDBJ databases">
        <authorList>
            <person name="Kaempfer P."/>
            <person name="Viver T."/>
        </authorList>
    </citation>
    <scope>NUCLEOTIDE SEQUENCE [LARGE SCALE GENOMIC DNA]</scope>
    <source>
        <strain evidence="8 9">ST-119</strain>
    </source>
</reference>
<comment type="subcellular location">
    <subcellularLocation>
        <location evidence="1">Cell membrane</location>
        <topology evidence="1">Multi-pass membrane protein</topology>
    </subcellularLocation>
</comment>
<proteinExistence type="predicted"/>
<feature type="transmembrane region" description="Helical" evidence="6">
    <location>
        <begin position="52"/>
        <end position="75"/>
    </location>
</feature>
<feature type="domain" description="RDD" evidence="7">
    <location>
        <begin position="20"/>
        <end position="122"/>
    </location>
</feature>
<gene>
    <name evidence="8" type="ORF">ABS766_09290</name>
</gene>
<organism evidence="8 9">
    <name type="scientific">Flavobacterium rhizosphaerae</name>
    <dbReference type="NCBI Taxonomy" id="3163298"/>
    <lineage>
        <taxon>Bacteria</taxon>
        <taxon>Pseudomonadati</taxon>
        <taxon>Bacteroidota</taxon>
        <taxon>Flavobacteriia</taxon>
        <taxon>Flavobacteriales</taxon>
        <taxon>Flavobacteriaceae</taxon>
        <taxon>Flavobacterium</taxon>
    </lineage>
</organism>
<evidence type="ECO:0000313" key="8">
    <source>
        <dbReference type="EMBL" id="MFL9844612.1"/>
    </source>
</evidence>
<name>A0ABW8YZ13_9FLAO</name>
<keyword evidence="3 6" id="KW-0812">Transmembrane</keyword>
<evidence type="ECO:0000259" key="7">
    <source>
        <dbReference type="Pfam" id="PF06271"/>
    </source>
</evidence>
<dbReference type="InterPro" id="IPR010432">
    <property type="entry name" value="RDD"/>
</dbReference>
<evidence type="ECO:0000256" key="5">
    <source>
        <dbReference type="ARBA" id="ARBA00023136"/>
    </source>
</evidence>
<protein>
    <submittedName>
        <fullName evidence="8">RDD family protein</fullName>
    </submittedName>
</protein>
<evidence type="ECO:0000256" key="2">
    <source>
        <dbReference type="ARBA" id="ARBA00022475"/>
    </source>
</evidence>
<dbReference type="Pfam" id="PF06271">
    <property type="entry name" value="RDD"/>
    <property type="match status" value="1"/>
</dbReference>
<accession>A0ABW8YZ13</accession>
<comment type="caution">
    <text evidence="8">The sequence shown here is derived from an EMBL/GenBank/DDBJ whole genome shotgun (WGS) entry which is preliminary data.</text>
</comment>
<evidence type="ECO:0000313" key="9">
    <source>
        <dbReference type="Proteomes" id="UP001629156"/>
    </source>
</evidence>
<evidence type="ECO:0000256" key="6">
    <source>
        <dbReference type="SAM" id="Phobius"/>
    </source>
</evidence>